<keyword evidence="1" id="KW-0812">Transmembrane</keyword>
<evidence type="ECO:0000313" key="3">
    <source>
        <dbReference type="Proteomes" id="UP001354931"/>
    </source>
</evidence>
<dbReference type="RefSeq" id="WP_326014440.1">
    <property type="nucleotide sequence ID" value="NZ_JAOZYC010000020.1"/>
</dbReference>
<sequence length="112" mass="12568">MSSTEHDVSAGIQQMEGFLLWNSKVTEAHTQAEAFTDRLEWLTGAQCEEVRRVFIEERLVFHRAALGQIVARAAELRTEYDKRYERLKARCVGICGGVLVGLMSLASLVALK</sequence>
<name>A0ABU6EYV7_9ACTN</name>
<organism evidence="2 3">
    <name type="scientific">Streptomyces endophyticus</name>
    <dbReference type="NCBI Taxonomy" id="714166"/>
    <lineage>
        <taxon>Bacteria</taxon>
        <taxon>Bacillati</taxon>
        <taxon>Actinomycetota</taxon>
        <taxon>Actinomycetes</taxon>
        <taxon>Kitasatosporales</taxon>
        <taxon>Streptomycetaceae</taxon>
        <taxon>Streptomyces</taxon>
    </lineage>
</organism>
<evidence type="ECO:0008006" key="4">
    <source>
        <dbReference type="Google" id="ProtNLM"/>
    </source>
</evidence>
<keyword evidence="1" id="KW-0472">Membrane</keyword>
<evidence type="ECO:0000313" key="2">
    <source>
        <dbReference type="EMBL" id="MEB8336799.1"/>
    </source>
</evidence>
<protein>
    <recommendedName>
        <fullName evidence="4">Cytochrome C oxidase subunit I</fullName>
    </recommendedName>
</protein>
<dbReference type="Proteomes" id="UP001354931">
    <property type="component" value="Unassembled WGS sequence"/>
</dbReference>
<proteinExistence type="predicted"/>
<gene>
    <name evidence="2" type="ORF">OKJ99_04625</name>
</gene>
<comment type="caution">
    <text evidence="2">The sequence shown here is derived from an EMBL/GenBank/DDBJ whole genome shotgun (WGS) entry which is preliminary data.</text>
</comment>
<keyword evidence="3" id="KW-1185">Reference proteome</keyword>
<reference evidence="2 3" key="1">
    <citation type="submission" date="2022-10" db="EMBL/GenBank/DDBJ databases">
        <authorList>
            <person name="Xie J."/>
            <person name="Shen N."/>
        </authorList>
    </citation>
    <scope>NUCLEOTIDE SEQUENCE [LARGE SCALE GENOMIC DNA]</scope>
    <source>
        <strain evidence="2 3">YIM65594</strain>
    </source>
</reference>
<keyword evidence="1" id="KW-1133">Transmembrane helix</keyword>
<dbReference type="EMBL" id="JAOZYC010000020">
    <property type="protein sequence ID" value="MEB8336799.1"/>
    <property type="molecule type" value="Genomic_DNA"/>
</dbReference>
<evidence type="ECO:0000256" key="1">
    <source>
        <dbReference type="SAM" id="Phobius"/>
    </source>
</evidence>
<feature type="transmembrane region" description="Helical" evidence="1">
    <location>
        <begin position="91"/>
        <end position="111"/>
    </location>
</feature>
<accession>A0ABU6EYV7</accession>